<evidence type="ECO:0000313" key="3">
    <source>
        <dbReference type="EMBL" id="QHK19904.1"/>
    </source>
</evidence>
<keyword evidence="1" id="KW-0472">Membrane</keyword>
<dbReference type="AlphaFoldDB" id="A0A6P1NN06"/>
<protein>
    <recommendedName>
        <fullName evidence="2">Putative Flp pilus-assembly TadG-like N-terminal domain-containing protein</fullName>
    </recommendedName>
</protein>
<dbReference type="KEGG" id="psey:GU243_09350"/>
<feature type="domain" description="Putative Flp pilus-assembly TadG-like N-terminal" evidence="2">
    <location>
        <begin position="12"/>
        <end position="55"/>
    </location>
</feature>
<evidence type="ECO:0000313" key="4">
    <source>
        <dbReference type="Proteomes" id="UP000464186"/>
    </source>
</evidence>
<dbReference type="InterPro" id="IPR028087">
    <property type="entry name" value="Tad_N"/>
</dbReference>
<sequence length="355" mass="36335">MRRIKAQGSERGVVAPLTALIMVFLLGMAAFAVDVATMYSEHAQLQNGADSSALAIAQACAATPPGPACAAPVTTASGLANDNALDAHSNLVSATVASGVVNVTTQAQDPAGNNHFSLVFARALGINTADIKAYAQATFGGFSAANVVPLTFSKCESDPGFTKDLQFFPTHGSALADSSGYDCMQKPASGWELPGGFGWLNDPSSNCSAFVDVSSPWVQSSPGNDFDNSCTATFAGWQSKLAAGQTVEILIPIFDISCPDKGGSGTDPCSSSPYGSNGKAFHIEAFAQISLRGWHLIGGGSTYYTADASALSTSLGLKNKDTGLFGKFIKKVSIAEAAVMNGPTTYGATGAGLSK</sequence>
<keyword evidence="1" id="KW-0812">Transmembrane</keyword>
<gene>
    <name evidence="3" type="ORF">GU243_09350</name>
</gene>
<feature type="transmembrane region" description="Helical" evidence="1">
    <location>
        <begin position="12"/>
        <end position="33"/>
    </location>
</feature>
<dbReference type="Proteomes" id="UP000464186">
    <property type="component" value="Chromosome"/>
</dbReference>
<keyword evidence="4" id="KW-1185">Reference proteome</keyword>
<proteinExistence type="predicted"/>
<dbReference type="EMBL" id="CP047898">
    <property type="protein sequence ID" value="QHK19904.1"/>
    <property type="molecule type" value="Genomic_DNA"/>
</dbReference>
<dbReference type="Pfam" id="PF13400">
    <property type="entry name" value="Tad"/>
    <property type="match status" value="1"/>
</dbReference>
<keyword evidence="1" id="KW-1133">Transmembrane helix</keyword>
<evidence type="ECO:0000256" key="1">
    <source>
        <dbReference type="SAM" id="Phobius"/>
    </source>
</evidence>
<reference evidence="3 4" key="1">
    <citation type="submission" date="2020-01" db="EMBL/GenBank/DDBJ databases">
        <title>Pseudarthrobacter psychrotolerans sp. nov., isolated from antarctic soil.</title>
        <authorList>
            <person name="Shin Y."/>
            <person name="Park W."/>
        </authorList>
    </citation>
    <scope>NUCLEOTIDE SEQUENCE [LARGE SCALE GENOMIC DNA]</scope>
    <source>
        <strain evidence="3 4">YJ56</strain>
    </source>
</reference>
<evidence type="ECO:0000259" key="2">
    <source>
        <dbReference type="Pfam" id="PF13400"/>
    </source>
</evidence>
<organism evidence="3 4">
    <name type="scientific">Pseudarthrobacter psychrotolerans</name>
    <dbReference type="NCBI Taxonomy" id="2697569"/>
    <lineage>
        <taxon>Bacteria</taxon>
        <taxon>Bacillati</taxon>
        <taxon>Actinomycetota</taxon>
        <taxon>Actinomycetes</taxon>
        <taxon>Micrococcales</taxon>
        <taxon>Micrococcaceae</taxon>
        <taxon>Pseudarthrobacter</taxon>
    </lineage>
</organism>
<name>A0A6P1NN06_9MICC</name>
<accession>A0A6P1NN06</accession>